<sequence>MNQNDLYKHKFESFNLIEYCCNEYQFSKSILPSLIGDRSKNRLIILVSKDSTRTNEGDTHDVIDSHEDSETSNDDEDEEFTPNDEAAYVLLHLLRSKPDDHNDIILQETKDILREGLRSRCKKVDKCVKKCPPKKPKCPKKCKEAFDDLNICRPKKECKKPRCGKTMPPKWLRFN</sequence>
<comment type="caution">
    <text evidence="1">The sequence shown here is derived from an EMBL/GenBank/DDBJ whole genome shotgun (WGS) entry which is preliminary data.</text>
</comment>
<name>A0ACC1CGH3_9NEOP</name>
<organism evidence="1 2">
    <name type="scientific">Dendrolimus kikuchii</name>
    <dbReference type="NCBI Taxonomy" id="765133"/>
    <lineage>
        <taxon>Eukaryota</taxon>
        <taxon>Metazoa</taxon>
        <taxon>Ecdysozoa</taxon>
        <taxon>Arthropoda</taxon>
        <taxon>Hexapoda</taxon>
        <taxon>Insecta</taxon>
        <taxon>Pterygota</taxon>
        <taxon>Neoptera</taxon>
        <taxon>Endopterygota</taxon>
        <taxon>Lepidoptera</taxon>
        <taxon>Glossata</taxon>
        <taxon>Ditrysia</taxon>
        <taxon>Bombycoidea</taxon>
        <taxon>Lasiocampidae</taxon>
        <taxon>Dendrolimus</taxon>
    </lineage>
</organism>
<dbReference type="EMBL" id="CM034413">
    <property type="protein sequence ID" value="KAJ0170542.1"/>
    <property type="molecule type" value="Genomic_DNA"/>
</dbReference>
<accession>A0ACC1CGH3</accession>
<keyword evidence="2" id="KW-1185">Reference proteome</keyword>
<protein>
    <submittedName>
        <fullName evidence="1">Uncharacterized protein</fullName>
    </submittedName>
</protein>
<dbReference type="Proteomes" id="UP000824533">
    <property type="component" value="Linkage Group LG27"/>
</dbReference>
<evidence type="ECO:0000313" key="2">
    <source>
        <dbReference type="Proteomes" id="UP000824533"/>
    </source>
</evidence>
<reference evidence="1 2" key="1">
    <citation type="journal article" date="2021" name="Front. Genet.">
        <title>Chromosome-Level Genome Assembly Reveals Significant Gene Expansion in the Toll and IMD Signaling Pathways of Dendrolimus kikuchii.</title>
        <authorList>
            <person name="Zhou J."/>
            <person name="Wu P."/>
            <person name="Xiong Z."/>
            <person name="Liu N."/>
            <person name="Zhao N."/>
            <person name="Ji M."/>
            <person name="Qiu Y."/>
            <person name="Yang B."/>
        </authorList>
    </citation>
    <scope>NUCLEOTIDE SEQUENCE [LARGE SCALE GENOMIC DNA]</scope>
    <source>
        <strain evidence="1">Ann1</strain>
    </source>
</reference>
<proteinExistence type="predicted"/>
<gene>
    <name evidence="1" type="ORF">K1T71_013913</name>
</gene>
<evidence type="ECO:0000313" key="1">
    <source>
        <dbReference type="EMBL" id="KAJ0170542.1"/>
    </source>
</evidence>